<feature type="transmembrane region" description="Helical" evidence="6">
    <location>
        <begin position="149"/>
        <end position="170"/>
    </location>
</feature>
<evidence type="ECO:0000256" key="3">
    <source>
        <dbReference type="ARBA" id="ARBA00022692"/>
    </source>
</evidence>
<dbReference type="Pfam" id="PF00892">
    <property type="entry name" value="EamA"/>
    <property type="match status" value="2"/>
</dbReference>
<evidence type="ECO:0000313" key="9">
    <source>
        <dbReference type="Proteomes" id="UP000579281"/>
    </source>
</evidence>
<dbReference type="PANTHER" id="PTHR32322:SF2">
    <property type="entry name" value="EAMA DOMAIN-CONTAINING PROTEIN"/>
    <property type="match status" value="1"/>
</dbReference>
<name>A0A841L5M6_9FIRM</name>
<feature type="domain" description="EamA" evidence="7">
    <location>
        <begin position="4"/>
        <end position="139"/>
    </location>
</feature>
<evidence type="ECO:0000259" key="7">
    <source>
        <dbReference type="Pfam" id="PF00892"/>
    </source>
</evidence>
<keyword evidence="5 6" id="KW-0472">Membrane</keyword>
<evidence type="ECO:0000313" key="8">
    <source>
        <dbReference type="EMBL" id="MBB6218412.1"/>
    </source>
</evidence>
<accession>A0A841L5M6</accession>
<feature type="transmembrane region" description="Helical" evidence="6">
    <location>
        <begin position="5"/>
        <end position="23"/>
    </location>
</feature>
<proteinExistence type="inferred from homology"/>
<feature type="transmembrane region" description="Helical" evidence="6">
    <location>
        <begin position="125"/>
        <end position="143"/>
    </location>
</feature>
<dbReference type="RefSeq" id="WP_184312894.1">
    <property type="nucleotide sequence ID" value="NZ_JACHEN010000038.1"/>
</dbReference>
<comment type="subcellular location">
    <subcellularLocation>
        <location evidence="1">Membrane</location>
        <topology evidence="1">Multi-pass membrane protein</topology>
    </subcellularLocation>
</comment>
<keyword evidence="4 6" id="KW-1133">Transmembrane helix</keyword>
<evidence type="ECO:0000256" key="2">
    <source>
        <dbReference type="ARBA" id="ARBA00007362"/>
    </source>
</evidence>
<feature type="transmembrane region" description="Helical" evidence="6">
    <location>
        <begin position="182"/>
        <end position="201"/>
    </location>
</feature>
<feature type="domain" description="EamA" evidence="7">
    <location>
        <begin position="151"/>
        <end position="286"/>
    </location>
</feature>
<evidence type="ECO:0000256" key="1">
    <source>
        <dbReference type="ARBA" id="ARBA00004141"/>
    </source>
</evidence>
<feature type="transmembrane region" description="Helical" evidence="6">
    <location>
        <begin position="244"/>
        <end position="263"/>
    </location>
</feature>
<dbReference type="SUPFAM" id="SSF103481">
    <property type="entry name" value="Multidrug resistance efflux transporter EmrE"/>
    <property type="match status" value="2"/>
</dbReference>
<comment type="caution">
    <text evidence="8">The sequence shown here is derived from an EMBL/GenBank/DDBJ whole genome shotgun (WGS) entry which is preliminary data.</text>
</comment>
<dbReference type="InterPro" id="IPR000620">
    <property type="entry name" value="EamA_dom"/>
</dbReference>
<dbReference type="InterPro" id="IPR050638">
    <property type="entry name" value="AA-Vitamin_Transporters"/>
</dbReference>
<feature type="transmembrane region" description="Helical" evidence="6">
    <location>
        <begin position="94"/>
        <end position="116"/>
    </location>
</feature>
<evidence type="ECO:0000256" key="5">
    <source>
        <dbReference type="ARBA" id="ARBA00023136"/>
    </source>
</evidence>
<keyword evidence="9" id="KW-1185">Reference proteome</keyword>
<keyword evidence="3 6" id="KW-0812">Transmembrane</keyword>
<dbReference type="Gene3D" id="1.10.3730.20">
    <property type="match status" value="1"/>
</dbReference>
<feature type="transmembrane region" description="Helical" evidence="6">
    <location>
        <begin position="213"/>
        <end position="232"/>
    </location>
</feature>
<dbReference type="AlphaFoldDB" id="A0A841L5M6"/>
<evidence type="ECO:0000256" key="6">
    <source>
        <dbReference type="SAM" id="Phobius"/>
    </source>
</evidence>
<feature type="transmembrane region" description="Helical" evidence="6">
    <location>
        <begin position="35"/>
        <end position="55"/>
    </location>
</feature>
<dbReference type="InterPro" id="IPR037185">
    <property type="entry name" value="EmrE-like"/>
</dbReference>
<organism evidence="8 9">
    <name type="scientific">Anaerosolibacter carboniphilus</name>
    <dbReference type="NCBI Taxonomy" id="1417629"/>
    <lineage>
        <taxon>Bacteria</taxon>
        <taxon>Bacillati</taxon>
        <taxon>Bacillota</taxon>
        <taxon>Clostridia</taxon>
        <taxon>Peptostreptococcales</taxon>
        <taxon>Thermotaleaceae</taxon>
        <taxon>Anaerosolibacter</taxon>
    </lineage>
</organism>
<comment type="similarity">
    <text evidence="2">Belongs to the EamA transporter family.</text>
</comment>
<evidence type="ECO:0000256" key="4">
    <source>
        <dbReference type="ARBA" id="ARBA00022989"/>
    </source>
</evidence>
<gene>
    <name evidence="8" type="ORF">HNQ80_004576</name>
</gene>
<reference evidence="8 9" key="1">
    <citation type="submission" date="2020-08" db="EMBL/GenBank/DDBJ databases">
        <title>Genomic Encyclopedia of Type Strains, Phase IV (KMG-IV): sequencing the most valuable type-strain genomes for metagenomic binning, comparative biology and taxonomic classification.</title>
        <authorList>
            <person name="Goeker M."/>
        </authorList>
    </citation>
    <scope>NUCLEOTIDE SEQUENCE [LARGE SCALE GENOMIC DNA]</scope>
    <source>
        <strain evidence="8 9">DSM 103526</strain>
    </source>
</reference>
<sequence length="301" mass="33537">MKRIAYFSVMCAAILWGILGIFIKKLYGFGFNPFQIVAIRAVGAFAMLFLYVTATDRKLLRIQLKDVIYFIGTGIISFVFFNWCYFMAIHYTTLSIASILLYTAPAFVIVFSTLLFKERLTSRKILSFVLTFAGCILVTGFFQQTGNSLPMIGILAGLGAGLGYALYSIFGRYALKKYDSMTVTLYTFLFASLGLIPITDFQGMYPLFSGVDVLFYSICLSLFSTVLPFIFYTKGLNQLETSRASIIATLEPAVATMVSIVVFQEHITSSRMMGIVLVLAAIIVVNENVSVEEKEHIPLNE</sequence>
<feature type="transmembrane region" description="Helical" evidence="6">
    <location>
        <begin position="67"/>
        <end position="88"/>
    </location>
</feature>
<feature type="transmembrane region" description="Helical" evidence="6">
    <location>
        <begin position="269"/>
        <end position="286"/>
    </location>
</feature>
<dbReference type="EMBL" id="JACHEN010000038">
    <property type="protein sequence ID" value="MBB6218412.1"/>
    <property type="molecule type" value="Genomic_DNA"/>
</dbReference>
<protein>
    <submittedName>
        <fullName evidence="8">Drug/metabolite transporter (DMT)-like permease</fullName>
    </submittedName>
</protein>
<dbReference type="Proteomes" id="UP000579281">
    <property type="component" value="Unassembled WGS sequence"/>
</dbReference>
<dbReference type="GO" id="GO:0016020">
    <property type="term" value="C:membrane"/>
    <property type="evidence" value="ECO:0007669"/>
    <property type="project" value="UniProtKB-SubCell"/>
</dbReference>
<dbReference type="PANTHER" id="PTHR32322">
    <property type="entry name" value="INNER MEMBRANE TRANSPORTER"/>
    <property type="match status" value="1"/>
</dbReference>